<proteinExistence type="predicted"/>
<evidence type="ECO:0000256" key="1">
    <source>
        <dbReference type="SAM" id="MobiDB-lite"/>
    </source>
</evidence>
<evidence type="ECO:0008006" key="4">
    <source>
        <dbReference type="Google" id="ProtNLM"/>
    </source>
</evidence>
<feature type="compositionally biased region" description="Basic and acidic residues" evidence="1">
    <location>
        <begin position="16"/>
        <end position="37"/>
    </location>
</feature>
<comment type="caution">
    <text evidence="2">The sequence shown here is derived from an EMBL/GenBank/DDBJ whole genome shotgun (WGS) entry which is preliminary data.</text>
</comment>
<feature type="region of interest" description="Disordered" evidence="1">
    <location>
        <begin position="179"/>
        <end position="213"/>
    </location>
</feature>
<dbReference type="InterPro" id="IPR046341">
    <property type="entry name" value="SET_dom_sf"/>
</dbReference>
<feature type="region of interest" description="Disordered" evidence="1">
    <location>
        <begin position="13"/>
        <end position="37"/>
    </location>
</feature>
<dbReference type="SUPFAM" id="SSF82199">
    <property type="entry name" value="SET domain"/>
    <property type="match status" value="1"/>
</dbReference>
<reference evidence="2 3" key="1">
    <citation type="submission" date="2024-09" db="EMBL/GenBank/DDBJ databases">
        <title>Chromosome-scale assembly of Riccia sorocarpa.</title>
        <authorList>
            <person name="Paukszto L."/>
        </authorList>
    </citation>
    <scope>NUCLEOTIDE SEQUENCE [LARGE SCALE GENOMIC DNA]</scope>
    <source>
        <strain evidence="2">LP-2024</strain>
        <tissue evidence="2">Aerial parts of the thallus</tissue>
    </source>
</reference>
<organism evidence="2 3">
    <name type="scientific">Riccia sorocarpa</name>
    <dbReference type="NCBI Taxonomy" id="122646"/>
    <lineage>
        <taxon>Eukaryota</taxon>
        <taxon>Viridiplantae</taxon>
        <taxon>Streptophyta</taxon>
        <taxon>Embryophyta</taxon>
        <taxon>Marchantiophyta</taxon>
        <taxon>Marchantiopsida</taxon>
        <taxon>Marchantiidae</taxon>
        <taxon>Marchantiales</taxon>
        <taxon>Ricciaceae</taxon>
        <taxon>Riccia</taxon>
    </lineage>
</organism>
<evidence type="ECO:0000313" key="2">
    <source>
        <dbReference type="EMBL" id="KAL3694534.1"/>
    </source>
</evidence>
<gene>
    <name evidence="2" type="ORF">R1sor_008185</name>
</gene>
<sequence>MTKTAIEAARHIQQWGRHDEGESSRAASDRRGEIQSRSRPAIRDILRHRFIQFSMTAIQDFSTQLRINRARTPMPQPVDPEVFRRALETLEISALFTPPTSVPASLAVPPPDLARHAQPEPEVEPEVDPVVDPVVAPVDEPEVEHIMEPTVSVESHHPSTDVHGVARESIMVVERYVAPHRDDSTSGCSRISPPPITPPRTRRGRRGSQSLTADDSLVLHIPSRVVRRGIRLRGEAARISREFDPASLEVPPSIPIGEEVSVWGRRWIVRQSTLGRYAGHGLFAYEDILFDSAVPEETRPSLFPYVGSVYNHDEWLVLLGAHPTGFRTYLLDVDSWRGSSMPREEYRFVDGDPARCSNLAGYINSVIGTRRPQRQPNVMWVLIEDPPASYGRRDLEFHVATVPTRPIQAGEELLCDYPWGSGFPGSPCAPAFEMYPRRLRETIQHAGMLRYESPTDPQIFEEHVTSSEDGDFDGLQDEEDAMDDLFAEWFPPEPPTATAHLAPNAKHRDIGRIPKARPSRGRFYVAFLLFQDFVICSDAGHWLT</sequence>
<evidence type="ECO:0000313" key="3">
    <source>
        <dbReference type="Proteomes" id="UP001633002"/>
    </source>
</evidence>
<accession>A0ABD3HYX3</accession>
<dbReference type="Proteomes" id="UP001633002">
    <property type="component" value="Unassembled WGS sequence"/>
</dbReference>
<dbReference type="AlphaFoldDB" id="A0ABD3HYX3"/>
<keyword evidence="3" id="KW-1185">Reference proteome</keyword>
<dbReference type="EMBL" id="JBJQOH010000003">
    <property type="protein sequence ID" value="KAL3694534.1"/>
    <property type="molecule type" value="Genomic_DNA"/>
</dbReference>
<dbReference type="Gene3D" id="2.170.270.10">
    <property type="entry name" value="SET domain"/>
    <property type="match status" value="1"/>
</dbReference>
<protein>
    <recommendedName>
        <fullName evidence="4">SET domain-containing protein</fullName>
    </recommendedName>
</protein>
<name>A0ABD3HYX3_9MARC</name>